<dbReference type="Proteomes" id="UP000770661">
    <property type="component" value="Unassembled WGS sequence"/>
</dbReference>
<feature type="domain" description="ABC1 atypical kinase-like" evidence="3">
    <location>
        <begin position="459"/>
        <end position="687"/>
    </location>
</feature>
<accession>A0A8J4XSY5</accession>
<evidence type="ECO:0000313" key="4">
    <source>
        <dbReference type="EMBL" id="KAG0711386.1"/>
    </source>
</evidence>
<protein>
    <submittedName>
        <fullName evidence="4">Putative aarF domain-containing protein kinase 2</fullName>
    </submittedName>
</protein>
<dbReference type="EMBL" id="JACEEZ010023369">
    <property type="protein sequence ID" value="KAG0711386.1"/>
    <property type="molecule type" value="Genomic_DNA"/>
</dbReference>
<proteinExistence type="inferred from homology"/>
<keyword evidence="4" id="KW-0808">Transferase</keyword>
<feature type="compositionally biased region" description="Polar residues" evidence="2">
    <location>
        <begin position="371"/>
        <end position="381"/>
    </location>
</feature>
<dbReference type="InterPro" id="IPR011009">
    <property type="entry name" value="Kinase-like_dom_sf"/>
</dbReference>
<dbReference type="InterPro" id="IPR004147">
    <property type="entry name" value="ABC1_dom"/>
</dbReference>
<sequence length="784" mass="87025">MMAVSALARIVSLTAARKVLLQPPHHSLSLPAPSHHLSLSFHHACQPQIRARLWHKGTVCFQVNPAVRVKSAKAYCQTIVSCRNARKNLLQGIHRAIRKSHRLGINGGRMAWCGTSLGMAFLAPSVLCEAQKEIPVLAIQPEVRRKKRGWGPQLLLSVYEFLCVCLRALRLLATFTPILMLYPITYLGRTATDAWWGLLLTGIECSGPILIKLGQWASTRKDLFPESCCSQFSRLQRRIKPHPWCFTVHQMKRAFGPHWRKVFVKFDNDGNPIGSGCVAQVYKVWMSSGAIADEEVLGEILSEMDDDTNAEEGHEVLGLSHLFHLGAGLLGFGRETDPDNLRALEEYQRLRDERRSMEGGRQGHRARQEAQDTQELTSPSEAGQGLFSLGRDRDNSPPEEGETDVSSRQAEDTAQAQQAEDVDDAPAHLLLEEWQEGELDKSLPLCEAPPDALEGLVPVAVKVLHPGIALTFRRDLRILRACADLITALAPPLRWLSLPQCVDEFAQVLSAQINMRTEADNLEKFSENFCDIPIIRFPRPLRPYVTTKVLVETFEEGENMLDVMRAPEDGDGDGDTVQLKKHLAKIGVDALLKMVFVDNLVHGDLHPGNLLVQNITSGATTGDQVRIMMVDIGCDTFVMDVQPDPNPLRLCFLDCGITSRLSPHNLAKIRAVFKQVVLGDGESVAELFLEHSEHQCVDPQAFREEVDGLVQAARESTVSLSQVDVGVLLQQVLGVLLRHKVRLESAFSAVVLAIFVLEGLGRALDPDMDILERARPILVTNRLP</sequence>
<evidence type="ECO:0000256" key="2">
    <source>
        <dbReference type="SAM" id="MobiDB-lite"/>
    </source>
</evidence>
<reference evidence="4" key="1">
    <citation type="submission" date="2020-07" db="EMBL/GenBank/DDBJ databases">
        <title>The High-quality genome of the commercially important snow crab, Chionoecetes opilio.</title>
        <authorList>
            <person name="Jeong J.-H."/>
            <person name="Ryu S."/>
        </authorList>
    </citation>
    <scope>NUCLEOTIDE SEQUENCE</scope>
    <source>
        <strain evidence="4">MADBK_172401_WGS</strain>
        <tissue evidence="4">Digestive gland</tissue>
    </source>
</reference>
<evidence type="ECO:0000259" key="3">
    <source>
        <dbReference type="Pfam" id="PF03109"/>
    </source>
</evidence>
<comment type="similarity">
    <text evidence="1">Belongs to the protein kinase superfamily. ADCK protein kinase family.</text>
</comment>
<keyword evidence="5" id="KW-1185">Reference proteome</keyword>
<feature type="region of interest" description="Disordered" evidence="2">
    <location>
        <begin position="352"/>
        <end position="422"/>
    </location>
</feature>
<dbReference type="Pfam" id="PF03109">
    <property type="entry name" value="ABC1"/>
    <property type="match status" value="1"/>
</dbReference>
<evidence type="ECO:0000256" key="1">
    <source>
        <dbReference type="ARBA" id="ARBA00009670"/>
    </source>
</evidence>
<comment type="caution">
    <text evidence="4">The sequence shown here is derived from an EMBL/GenBank/DDBJ whole genome shotgun (WGS) entry which is preliminary data.</text>
</comment>
<dbReference type="SUPFAM" id="SSF56112">
    <property type="entry name" value="Protein kinase-like (PK-like)"/>
    <property type="match status" value="1"/>
</dbReference>
<dbReference type="GO" id="GO:0005739">
    <property type="term" value="C:mitochondrion"/>
    <property type="evidence" value="ECO:0007669"/>
    <property type="project" value="TreeGrafter"/>
</dbReference>
<dbReference type="OrthoDB" id="427480at2759"/>
<gene>
    <name evidence="4" type="primary">ADCK2_1</name>
    <name evidence="4" type="ORF">GWK47_020710</name>
</gene>
<dbReference type="GO" id="GO:0016301">
    <property type="term" value="F:kinase activity"/>
    <property type="evidence" value="ECO:0007669"/>
    <property type="project" value="UniProtKB-KW"/>
</dbReference>
<organism evidence="4 5">
    <name type="scientific">Chionoecetes opilio</name>
    <name type="common">Atlantic snow crab</name>
    <name type="synonym">Cancer opilio</name>
    <dbReference type="NCBI Taxonomy" id="41210"/>
    <lineage>
        <taxon>Eukaryota</taxon>
        <taxon>Metazoa</taxon>
        <taxon>Ecdysozoa</taxon>
        <taxon>Arthropoda</taxon>
        <taxon>Crustacea</taxon>
        <taxon>Multicrustacea</taxon>
        <taxon>Malacostraca</taxon>
        <taxon>Eumalacostraca</taxon>
        <taxon>Eucarida</taxon>
        <taxon>Decapoda</taxon>
        <taxon>Pleocyemata</taxon>
        <taxon>Brachyura</taxon>
        <taxon>Eubrachyura</taxon>
        <taxon>Majoidea</taxon>
        <taxon>Majidae</taxon>
        <taxon>Chionoecetes</taxon>
    </lineage>
</organism>
<dbReference type="AlphaFoldDB" id="A0A8J4XSY5"/>
<keyword evidence="4" id="KW-0418">Kinase</keyword>
<dbReference type="InterPro" id="IPR052402">
    <property type="entry name" value="ADCK_kinase"/>
</dbReference>
<name>A0A8J4XSY5_CHIOP</name>
<evidence type="ECO:0000313" key="5">
    <source>
        <dbReference type="Proteomes" id="UP000770661"/>
    </source>
</evidence>
<dbReference type="PANTHER" id="PTHR45890:SF1">
    <property type="entry name" value="AARF DOMAIN CONTAINING KINASE 2"/>
    <property type="match status" value="1"/>
</dbReference>
<dbReference type="PANTHER" id="PTHR45890">
    <property type="entry name" value="AARF DOMAIN CONTAINING KINASE 2 (PREDICTED)"/>
    <property type="match status" value="1"/>
</dbReference>